<organism evidence="2 3">
    <name type="scientific">Leptotrichia wadei</name>
    <dbReference type="NCBI Taxonomy" id="157687"/>
    <lineage>
        <taxon>Bacteria</taxon>
        <taxon>Fusobacteriati</taxon>
        <taxon>Fusobacteriota</taxon>
        <taxon>Fusobacteriia</taxon>
        <taxon>Fusobacteriales</taxon>
        <taxon>Leptotrichiaceae</taxon>
        <taxon>Leptotrichia</taxon>
    </lineage>
</organism>
<feature type="transmembrane region" description="Helical" evidence="1">
    <location>
        <begin position="89"/>
        <end position="109"/>
    </location>
</feature>
<sequence length="110" mass="12809">MIGYGEQLRDALTQLQDTNETPKKFTANLVSTHPDMFSRIDKLNMYLFQNSRPENYNFYENAQTNGSESYNFYGNTQTRNSSNGNSKNLYKILLPFLYILIACLVGYMFF</sequence>
<evidence type="ECO:0000313" key="3">
    <source>
        <dbReference type="Proteomes" id="UP000321397"/>
    </source>
</evidence>
<gene>
    <name evidence="2" type="ORF">JMUB3933_1261</name>
</gene>
<proteinExistence type="predicted"/>
<reference evidence="2 3" key="1">
    <citation type="submission" date="2019-07" db="EMBL/GenBank/DDBJ databases">
        <title>Complete Genome Sequence of Leptotrichia wadei Strain JMUB3933.</title>
        <authorList>
            <person name="Watanabe S."/>
            <person name="Cui L."/>
        </authorList>
    </citation>
    <scope>NUCLEOTIDE SEQUENCE [LARGE SCALE GENOMIC DNA]</scope>
    <source>
        <strain evidence="2 3">JMUB3933</strain>
    </source>
</reference>
<protein>
    <submittedName>
        <fullName evidence="2">Peptidase</fullName>
    </submittedName>
</protein>
<evidence type="ECO:0000313" key="2">
    <source>
        <dbReference type="EMBL" id="BBM47760.1"/>
    </source>
</evidence>
<dbReference type="AlphaFoldDB" id="A0A510K7Z1"/>
<accession>A0A510K7Z1</accession>
<keyword evidence="1" id="KW-0812">Transmembrane</keyword>
<dbReference type="EMBL" id="AP019834">
    <property type="protein sequence ID" value="BBM47760.1"/>
    <property type="molecule type" value="Genomic_DNA"/>
</dbReference>
<evidence type="ECO:0000256" key="1">
    <source>
        <dbReference type="SAM" id="Phobius"/>
    </source>
</evidence>
<dbReference type="RefSeq" id="WP_146960977.1">
    <property type="nucleotide sequence ID" value="NZ_AP019834.1"/>
</dbReference>
<name>A0A510K7Z1_9FUSO</name>
<keyword evidence="1" id="KW-0472">Membrane</keyword>
<dbReference type="Proteomes" id="UP000321397">
    <property type="component" value="Chromosome"/>
</dbReference>
<keyword evidence="1" id="KW-1133">Transmembrane helix</keyword>